<dbReference type="EMBL" id="KI913955">
    <property type="protein sequence ID" value="ETW07081.1"/>
    <property type="molecule type" value="Genomic_DNA"/>
</dbReference>
<gene>
    <name evidence="1" type="ORF">H310_03154</name>
</gene>
<protein>
    <submittedName>
        <fullName evidence="1">Uncharacterized protein</fullName>
    </submittedName>
</protein>
<name>A0A024UKV0_9STRA</name>
<reference evidence="1" key="1">
    <citation type="submission" date="2013-12" db="EMBL/GenBank/DDBJ databases">
        <title>The Genome Sequence of Aphanomyces invadans NJM9701.</title>
        <authorList>
            <consortium name="The Broad Institute Genomics Platform"/>
            <person name="Russ C."/>
            <person name="Tyler B."/>
            <person name="van West P."/>
            <person name="Dieguez-Uribeondo J."/>
            <person name="Young S.K."/>
            <person name="Zeng Q."/>
            <person name="Gargeya S."/>
            <person name="Fitzgerald M."/>
            <person name="Abouelleil A."/>
            <person name="Alvarado L."/>
            <person name="Chapman S.B."/>
            <person name="Gainer-Dewar J."/>
            <person name="Goldberg J."/>
            <person name="Griggs A."/>
            <person name="Gujja S."/>
            <person name="Hansen M."/>
            <person name="Howarth C."/>
            <person name="Imamovic A."/>
            <person name="Ireland A."/>
            <person name="Larimer J."/>
            <person name="McCowan C."/>
            <person name="Murphy C."/>
            <person name="Pearson M."/>
            <person name="Poon T.W."/>
            <person name="Priest M."/>
            <person name="Roberts A."/>
            <person name="Saif S."/>
            <person name="Shea T."/>
            <person name="Sykes S."/>
            <person name="Wortman J."/>
            <person name="Nusbaum C."/>
            <person name="Birren B."/>
        </authorList>
    </citation>
    <scope>NUCLEOTIDE SEQUENCE [LARGE SCALE GENOMIC DNA]</scope>
    <source>
        <strain evidence="1">NJM9701</strain>
    </source>
</reference>
<accession>A0A024UKV0</accession>
<dbReference type="GeneID" id="20080204"/>
<dbReference type="RefSeq" id="XP_008865156.1">
    <property type="nucleotide sequence ID" value="XM_008866934.1"/>
</dbReference>
<sequence length="61" mass="7241">MHALYMYFFLGLKKTYIAKIFCKSISTITNWIERFEKSNDFQRLDRGKKTFVLLGRGEEGV</sequence>
<dbReference type="VEuPathDB" id="FungiDB:H310_03154"/>
<dbReference type="AlphaFoldDB" id="A0A024UKV0"/>
<proteinExistence type="predicted"/>
<evidence type="ECO:0000313" key="1">
    <source>
        <dbReference type="EMBL" id="ETW07081.1"/>
    </source>
</evidence>
<organism evidence="1">
    <name type="scientific">Aphanomyces invadans</name>
    <dbReference type="NCBI Taxonomy" id="157072"/>
    <lineage>
        <taxon>Eukaryota</taxon>
        <taxon>Sar</taxon>
        <taxon>Stramenopiles</taxon>
        <taxon>Oomycota</taxon>
        <taxon>Saprolegniomycetes</taxon>
        <taxon>Saprolegniales</taxon>
        <taxon>Verrucalvaceae</taxon>
        <taxon>Aphanomyces</taxon>
    </lineage>
</organism>
<dbReference type="OrthoDB" id="79420at2759"/>